<gene>
    <name evidence="5" type="ORF">EJ03DRAFT_325830</name>
</gene>
<evidence type="ECO:0000256" key="2">
    <source>
        <dbReference type="ARBA" id="ARBA00023604"/>
    </source>
</evidence>
<reference evidence="5" key="1">
    <citation type="journal article" date="2020" name="Stud. Mycol.">
        <title>101 Dothideomycetes genomes: a test case for predicting lifestyles and emergence of pathogens.</title>
        <authorList>
            <person name="Haridas S."/>
            <person name="Albert R."/>
            <person name="Binder M."/>
            <person name="Bloem J."/>
            <person name="Labutti K."/>
            <person name="Salamov A."/>
            <person name="Andreopoulos B."/>
            <person name="Baker S."/>
            <person name="Barry K."/>
            <person name="Bills G."/>
            <person name="Bluhm B."/>
            <person name="Cannon C."/>
            <person name="Castanera R."/>
            <person name="Culley D."/>
            <person name="Daum C."/>
            <person name="Ezra D."/>
            <person name="Gonzalez J."/>
            <person name="Henrissat B."/>
            <person name="Kuo A."/>
            <person name="Liang C."/>
            <person name="Lipzen A."/>
            <person name="Lutzoni F."/>
            <person name="Magnuson J."/>
            <person name="Mondo S."/>
            <person name="Nolan M."/>
            <person name="Ohm R."/>
            <person name="Pangilinan J."/>
            <person name="Park H.-J."/>
            <person name="Ramirez L."/>
            <person name="Alfaro M."/>
            <person name="Sun H."/>
            <person name="Tritt A."/>
            <person name="Yoshinaga Y."/>
            <person name="Zwiers L.-H."/>
            <person name="Turgeon B."/>
            <person name="Goodwin S."/>
            <person name="Spatafora J."/>
            <person name="Crous P."/>
            <person name="Grigoriev I."/>
        </authorList>
    </citation>
    <scope>NUCLEOTIDE SEQUENCE</scope>
    <source>
        <strain evidence="5">CBS 116005</strain>
    </source>
</reference>
<dbReference type="AlphaFoldDB" id="A0A6G1LEK9"/>
<evidence type="ECO:0000256" key="4">
    <source>
        <dbReference type="SAM" id="MobiDB-lite"/>
    </source>
</evidence>
<organism evidence="5 6">
    <name type="scientific">Teratosphaeria nubilosa</name>
    <dbReference type="NCBI Taxonomy" id="161662"/>
    <lineage>
        <taxon>Eukaryota</taxon>
        <taxon>Fungi</taxon>
        <taxon>Dikarya</taxon>
        <taxon>Ascomycota</taxon>
        <taxon>Pezizomycotina</taxon>
        <taxon>Dothideomycetes</taxon>
        <taxon>Dothideomycetidae</taxon>
        <taxon>Mycosphaerellales</taxon>
        <taxon>Teratosphaeriaceae</taxon>
        <taxon>Teratosphaeria</taxon>
    </lineage>
</organism>
<feature type="coiled-coil region" evidence="3">
    <location>
        <begin position="374"/>
        <end position="401"/>
    </location>
</feature>
<name>A0A6G1LEK9_9PEZI</name>
<sequence length="556" mass="63247">MATKSAIASSTVVPVPTQQRAVSGNAYDPEHARRKDIKVRLQYLKDDPIYRSVKPIQITPNFADKEKRTNVKLESGEPETIMDVRGLHERFTLDQNGFAYVKAPTKFEHWSSQPRIAEEYLPELESLLKHEVDGCDEIYFYDARIRQAGDDGVRVSGLSYNPFARQVHADNTERSVLEKIHNLTEIKADYYLSGRARIINIWRPIKHPVYDCGLAIADGGLLKEGDIIECDRHKAETGKYWDTMGVAKYKPGYCWYYCSEQAEEDVLLFKNFDTAINVPARTVLHTAFDLPPEDVPPGAPTRESIEVRALIFTYPAGPKPLSSAQSEHPLAVQLKASDLRHVDDEQSITDRLRTDIDEADEVKDAVLLLRRQEIRRLERVRDALIRERDGLQSELRKASTERDLFKMELASAQGQLRIQAGRISLLESETRDLQRQLQFPRAELHEQPEQTLESEDSPPSISTGGVRTYGEEDGLRFQPGYRPENANAIEKELLTQRIERQDQEVQKLKNNSVSSAAETASKAWQASVDEAVRREREKDAVLIKTLQDEIKSLRAA</sequence>
<evidence type="ECO:0000256" key="1">
    <source>
        <dbReference type="ARBA" id="ARBA00023002"/>
    </source>
</evidence>
<keyword evidence="1" id="KW-0560">Oxidoreductase</keyword>
<dbReference type="OrthoDB" id="412788at2759"/>
<feature type="region of interest" description="Disordered" evidence="4">
    <location>
        <begin position="505"/>
        <end position="525"/>
    </location>
</feature>
<dbReference type="EMBL" id="ML995821">
    <property type="protein sequence ID" value="KAF2771032.1"/>
    <property type="molecule type" value="Genomic_DNA"/>
</dbReference>
<dbReference type="Proteomes" id="UP000799436">
    <property type="component" value="Unassembled WGS sequence"/>
</dbReference>
<proteinExistence type="inferred from homology"/>
<evidence type="ECO:0000256" key="3">
    <source>
        <dbReference type="SAM" id="Coils"/>
    </source>
</evidence>
<feature type="region of interest" description="Disordered" evidence="4">
    <location>
        <begin position="443"/>
        <end position="482"/>
    </location>
</feature>
<dbReference type="NCBIfam" id="NF041278">
    <property type="entry name" value="CmcJ_NvfI_EfuI"/>
    <property type="match status" value="1"/>
</dbReference>
<dbReference type="InterPro" id="IPR044053">
    <property type="entry name" value="AsaB-like"/>
</dbReference>
<keyword evidence="3" id="KW-0175">Coiled coil</keyword>
<keyword evidence="6" id="KW-1185">Reference proteome</keyword>
<accession>A0A6G1LEK9</accession>
<protein>
    <submittedName>
        <fullName evidence="5">Uncharacterized protein</fullName>
    </submittedName>
</protein>
<feature type="compositionally biased region" description="Polar residues" evidence="4">
    <location>
        <begin position="508"/>
        <end position="524"/>
    </location>
</feature>
<dbReference type="GO" id="GO:0016491">
    <property type="term" value="F:oxidoreductase activity"/>
    <property type="evidence" value="ECO:0007669"/>
    <property type="project" value="UniProtKB-KW"/>
</dbReference>
<evidence type="ECO:0000313" key="5">
    <source>
        <dbReference type="EMBL" id="KAF2771032.1"/>
    </source>
</evidence>
<dbReference type="PANTHER" id="PTHR34598:SF3">
    <property type="entry name" value="OXIDOREDUCTASE AN1597"/>
    <property type="match status" value="1"/>
</dbReference>
<comment type="similarity">
    <text evidence="2">Belongs to the asaB hydroxylase/desaturase family.</text>
</comment>
<dbReference type="PANTHER" id="PTHR34598">
    <property type="entry name" value="BLL6449 PROTEIN"/>
    <property type="match status" value="1"/>
</dbReference>
<evidence type="ECO:0000313" key="6">
    <source>
        <dbReference type="Proteomes" id="UP000799436"/>
    </source>
</evidence>